<dbReference type="GeneID" id="13883956"/>
<dbReference type="Proteomes" id="UP000005220">
    <property type="component" value="Chromosome 10"/>
</dbReference>
<feature type="region of interest" description="Disordered" evidence="1">
    <location>
        <begin position="1"/>
        <end position="24"/>
    </location>
</feature>
<evidence type="ECO:0000313" key="3">
    <source>
        <dbReference type="Proteomes" id="UP000005220"/>
    </source>
</evidence>
<name>H2B107_KAZAF</name>
<feature type="compositionally biased region" description="Basic and acidic residues" evidence="1">
    <location>
        <begin position="141"/>
        <end position="150"/>
    </location>
</feature>
<proteinExistence type="predicted"/>
<dbReference type="EMBL" id="HE650830">
    <property type="protein sequence ID" value="CCF60307.1"/>
    <property type="molecule type" value="Genomic_DNA"/>
</dbReference>
<feature type="compositionally biased region" description="Low complexity" evidence="1">
    <location>
        <begin position="47"/>
        <end position="67"/>
    </location>
</feature>
<accession>H2B107</accession>
<reference evidence="2 3" key="1">
    <citation type="journal article" date="2011" name="Proc. Natl. Acad. Sci. U.S.A.">
        <title>Evolutionary erosion of yeast sex chromosomes by mating-type switching accidents.</title>
        <authorList>
            <person name="Gordon J.L."/>
            <person name="Armisen D."/>
            <person name="Proux-Wera E."/>
            <person name="Oheigeartaigh S.S."/>
            <person name="Byrne K.P."/>
            <person name="Wolfe K.H."/>
        </authorList>
    </citation>
    <scope>NUCLEOTIDE SEQUENCE [LARGE SCALE GENOMIC DNA]</scope>
    <source>
        <strain evidence="3">ATCC 22294 / BCRC 22015 / CBS 2517 / CECT 1963 / NBRC 1671 / NRRL Y-8276</strain>
    </source>
</reference>
<dbReference type="FunCoup" id="H2B107">
    <property type="interactions" value="34"/>
</dbReference>
<feature type="region of interest" description="Disordered" evidence="1">
    <location>
        <begin position="129"/>
        <end position="154"/>
    </location>
</feature>
<feature type="region of interest" description="Disordered" evidence="1">
    <location>
        <begin position="36"/>
        <end position="67"/>
    </location>
</feature>
<dbReference type="OrthoDB" id="4065430at2759"/>
<sequence>MSVKQYTNDTSNGTLHNHRHGHRPMSARLTIHYRERTNNDNNNVRTSSSASSFSSYSSFSSSSSGSISSQELFNADRESNAKSQPFKVVKTVLNISPSQYNSDENNNTDTYNDNGSTIMLINNPQDYKYQENKSRSPSPFKVHDGNKNNDSDNSDDSLNLLDLYQCISTKQPHLENSQFIARRFSAPHIPVAKSQQHQNNEVQRVATFAADEDESIAYIPRVRIPHSQQNQFYDLDLNCPCNRHHHRRNSIAVKFNKALYKKY</sequence>
<dbReference type="AlphaFoldDB" id="H2B107"/>
<protein>
    <submittedName>
        <fullName evidence="2">Uncharacterized protein</fullName>
    </submittedName>
</protein>
<organism evidence="2 3">
    <name type="scientific">Kazachstania africana (strain ATCC 22294 / BCRC 22015 / CBS 2517 / CECT 1963 / NBRC 1671 / NRRL Y-8276)</name>
    <name type="common">Yeast</name>
    <name type="synonym">Kluyveromyces africanus</name>
    <dbReference type="NCBI Taxonomy" id="1071382"/>
    <lineage>
        <taxon>Eukaryota</taxon>
        <taxon>Fungi</taxon>
        <taxon>Dikarya</taxon>
        <taxon>Ascomycota</taxon>
        <taxon>Saccharomycotina</taxon>
        <taxon>Saccharomycetes</taxon>
        <taxon>Saccharomycetales</taxon>
        <taxon>Saccharomycetaceae</taxon>
        <taxon>Kazachstania</taxon>
    </lineage>
</organism>
<feature type="compositionally biased region" description="Polar residues" evidence="1">
    <location>
        <begin position="1"/>
        <end position="15"/>
    </location>
</feature>
<dbReference type="RefSeq" id="XP_003959442.1">
    <property type="nucleotide sequence ID" value="XM_003959393.1"/>
</dbReference>
<dbReference type="InParanoid" id="H2B107"/>
<dbReference type="KEGG" id="kaf:KAFR_0J02430"/>
<dbReference type="Pfam" id="PF15700">
    <property type="entry name" value="DUF4667"/>
    <property type="match status" value="1"/>
</dbReference>
<evidence type="ECO:0000313" key="2">
    <source>
        <dbReference type="EMBL" id="CCF60307.1"/>
    </source>
</evidence>
<evidence type="ECO:0000256" key="1">
    <source>
        <dbReference type="SAM" id="MobiDB-lite"/>
    </source>
</evidence>
<gene>
    <name evidence="2" type="primary">KAFR0J02430</name>
    <name evidence="2" type="ORF">KAFR_0J02430</name>
</gene>
<dbReference type="HOGENOM" id="CLU_077200_0_0_1"/>
<dbReference type="eggNOG" id="ENOG502S7HD">
    <property type="taxonomic scope" value="Eukaryota"/>
</dbReference>
<dbReference type="InterPro" id="IPR031426">
    <property type="entry name" value="DUF4667"/>
</dbReference>
<keyword evidence="3" id="KW-1185">Reference proteome</keyword>